<dbReference type="AlphaFoldDB" id="A0A0H2YTP2"/>
<dbReference type="Proteomes" id="UP000001823">
    <property type="component" value="Chromosome"/>
</dbReference>
<gene>
    <name evidence="1" type="ordered locus">CPF_1099</name>
</gene>
<dbReference type="HOGENOM" id="CLU_2435667_0_0_9"/>
<organism evidence="1 2">
    <name type="scientific">Clostridium perfringens (strain ATCC 13124 / DSM 756 / JCM 1290 / NCIMB 6125 / NCTC 8237 / Type A)</name>
    <dbReference type="NCBI Taxonomy" id="195103"/>
    <lineage>
        <taxon>Bacteria</taxon>
        <taxon>Bacillati</taxon>
        <taxon>Bacillota</taxon>
        <taxon>Clostridia</taxon>
        <taxon>Eubacteriales</taxon>
        <taxon>Clostridiaceae</taxon>
        <taxon>Clostridium</taxon>
    </lineage>
</organism>
<reference evidence="1 2" key="1">
    <citation type="journal article" date="2006" name="Genome Res.">
        <title>Skewed genomic variability in strains of the toxigenic bacterial pathogen, Clostridium perfringens.</title>
        <authorList>
            <person name="Myers G.S."/>
            <person name="Rasko D.A."/>
            <person name="Cheung J.K."/>
            <person name="Ravel J."/>
            <person name="Seshadri R."/>
            <person name="Deboy R.T."/>
            <person name="Ren Q."/>
            <person name="Varga J."/>
            <person name="Awad M.M."/>
            <person name="Brinkac L.M."/>
            <person name="Daugherty S.C."/>
            <person name="Haft D.H."/>
            <person name="Dodson R.J."/>
            <person name="Madupu R."/>
            <person name="Nelson W.C."/>
            <person name="Rosovitz M.J."/>
            <person name="Sullivan S.A."/>
            <person name="Khouri H."/>
            <person name="Dimitrov G.I."/>
            <person name="Watkins K.L."/>
            <person name="Mulligan S."/>
            <person name="Benton J."/>
            <person name="Radune D."/>
            <person name="Fisher D.J."/>
            <person name="Atkins H.S."/>
            <person name="Hiscox T."/>
            <person name="Jost B.H."/>
            <person name="Billington S.J."/>
            <person name="Songer J.G."/>
            <person name="McClane B.A."/>
            <person name="Titball R.W."/>
            <person name="Rood J.I."/>
            <person name="Melville S.B."/>
            <person name="Paulsen I.T."/>
        </authorList>
    </citation>
    <scope>NUCLEOTIDE SEQUENCE [LARGE SCALE GENOMIC DNA]</scope>
    <source>
        <strain evidence="2">ATCC 13124 / DSM 756 / JCM 1290 / NCIMB 6125 / NCTC 8237 / S 107 / Type A</strain>
    </source>
</reference>
<accession>A0A0H2YTP2</accession>
<dbReference type="KEGG" id="cpf:CPF_1099"/>
<protein>
    <submittedName>
        <fullName evidence="1">Uncharacterized protein</fullName>
    </submittedName>
</protein>
<name>A0A0H2YTP2_CLOP1</name>
<proteinExistence type="predicted"/>
<evidence type="ECO:0000313" key="2">
    <source>
        <dbReference type="Proteomes" id="UP000001823"/>
    </source>
</evidence>
<sequence length="90" mass="10360">MIIYIIRMFDINPNMLVEVEDRSVILSCGNSYVVKYFTGYPQVLKPEGLNSQGVIKVKSKLIQAAWLRILKLILSFIKSSYIMNFNNNIT</sequence>
<keyword evidence="2" id="KW-1185">Reference proteome</keyword>
<dbReference type="PaxDb" id="195103-CPF_1099"/>
<evidence type="ECO:0000313" key="1">
    <source>
        <dbReference type="EMBL" id="ABG83914.1"/>
    </source>
</evidence>
<dbReference type="EMBL" id="CP000246">
    <property type="protein sequence ID" value="ABG83914.1"/>
    <property type="molecule type" value="Genomic_DNA"/>
</dbReference>